<evidence type="ECO:0000256" key="4">
    <source>
        <dbReference type="SAM" id="MobiDB-lite"/>
    </source>
</evidence>
<dbReference type="Proteomes" id="UP000261520">
    <property type="component" value="Unplaced"/>
</dbReference>
<sequence length="588" mass="65272">MSEVTDCKVSAAPKKRRASPEERDPVPPKSRKDSDPVPPKSRKDSDPAPPNSRKDSDPVPPNSRKDSDPAPPNSRKDSEQAQETAENGKNSESDCKDTEGSVSKESAREDRGSESASTAQTVSPDPQNDQNCDKPETSGAQEQQEDKSPTPLHQLESAARAAAEALASLTGRHRDEEDSVPGRDRDKDADLTGRHGDEEAACSSDRDKHVKLLSKSKLRVNSKTQAAAADSSTSMHSSAKEDEDEEREAEEEEDSVSGSSSSQSSSFVSENEENDDGECAIVSVKMAPEMRQSVTLLAQVQMKLEALEKRSAKLHQRVDVKISRLRRPHLDQRSSIAKTIPGFWVTALLNHPHLSAHIDETDEDALSYMTDLEIETFKNNKLGYRIRFHFRRNPYFQNNIIMKELHLGMGGPPMSYSNPILWHRGHNLTTHSEPKKTGRGVYQTFFNWFSDHGNPAQDDVAQILKDDLFRDPLRYYLTPLWEPRENGSGTRAAGNGKDDGSECVVISDSDDEAGAEGSEAEEDQSSRGGDEREEEEEEEEEEGEDDDDEGEEEEGMNPGAGMRRRPQLGWFGFTVKFNGPWFIAGVMF</sequence>
<feature type="compositionally biased region" description="Polar residues" evidence="4">
    <location>
        <begin position="114"/>
        <end position="130"/>
    </location>
</feature>
<feature type="compositionally biased region" description="Low complexity" evidence="4">
    <location>
        <begin position="155"/>
        <end position="169"/>
    </location>
</feature>
<feature type="compositionally biased region" description="Acidic residues" evidence="4">
    <location>
        <begin position="508"/>
        <end position="523"/>
    </location>
</feature>
<feature type="compositionally biased region" description="Basic residues" evidence="4">
    <location>
        <begin position="211"/>
        <end position="220"/>
    </location>
</feature>
<dbReference type="AlphaFoldDB" id="A0A3B4AHQ6"/>
<feature type="region of interest" description="Disordered" evidence="4">
    <location>
        <begin position="481"/>
        <end position="565"/>
    </location>
</feature>
<feature type="region of interest" description="Disordered" evidence="4">
    <location>
        <begin position="1"/>
        <end position="277"/>
    </location>
</feature>
<dbReference type="SUPFAM" id="SSF143113">
    <property type="entry name" value="NAP-like"/>
    <property type="match status" value="1"/>
</dbReference>
<feature type="coiled-coil region" evidence="3">
    <location>
        <begin position="290"/>
        <end position="317"/>
    </location>
</feature>
<dbReference type="GO" id="GO:0006334">
    <property type="term" value="P:nucleosome assembly"/>
    <property type="evidence" value="ECO:0007669"/>
    <property type="project" value="InterPro"/>
</dbReference>
<dbReference type="InterPro" id="IPR002164">
    <property type="entry name" value="NAP_family"/>
</dbReference>
<name>A0A3B4AHQ6_9GOBI</name>
<evidence type="ECO:0000256" key="3">
    <source>
        <dbReference type="SAM" id="Coils"/>
    </source>
</evidence>
<reference evidence="5" key="2">
    <citation type="submission" date="2025-09" db="UniProtKB">
        <authorList>
            <consortium name="Ensembl"/>
        </authorList>
    </citation>
    <scope>IDENTIFICATION</scope>
</reference>
<dbReference type="GO" id="GO:0005634">
    <property type="term" value="C:nucleus"/>
    <property type="evidence" value="ECO:0007669"/>
    <property type="project" value="InterPro"/>
</dbReference>
<dbReference type="Pfam" id="PF00956">
    <property type="entry name" value="NAP"/>
    <property type="match status" value="1"/>
</dbReference>
<protein>
    <submittedName>
        <fullName evidence="5">Uncharacterized protein</fullName>
    </submittedName>
</protein>
<dbReference type="Gene3D" id="3.30.1120.90">
    <property type="entry name" value="Nucleosome assembly protein"/>
    <property type="match status" value="1"/>
</dbReference>
<dbReference type="PANTHER" id="PTHR11875">
    <property type="entry name" value="TESTIS-SPECIFIC Y-ENCODED PROTEIN"/>
    <property type="match status" value="1"/>
</dbReference>
<dbReference type="STRING" id="409849.ENSPMGP00000016628"/>
<feature type="compositionally biased region" description="Polar residues" evidence="4">
    <location>
        <begin position="221"/>
        <end position="236"/>
    </location>
</feature>
<proteinExistence type="inferred from homology"/>
<feature type="compositionally biased region" description="Acidic residues" evidence="4">
    <location>
        <begin position="241"/>
        <end position="255"/>
    </location>
</feature>
<accession>A0A3B4AHQ6</accession>
<feature type="compositionally biased region" description="Basic and acidic residues" evidence="4">
    <location>
        <begin position="172"/>
        <end position="210"/>
    </location>
</feature>
<keyword evidence="3" id="KW-0175">Coiled coil</keyword>
<evidence type="ECO:0000313" key="6">
    <source>
        <dbReference type="Proteomes" id="UP000261520"/>
    </source>
</evidence>
<reference evidence="5" key="1">
    <citation type="submission" date="2025-08" db="UniProtKB">
        <authorList>
            <consortium name="Ensembl"/>
        </authorList>
    </citation>
    <scope>IDENTIFICATION</scope>
</reference>
<evidence type="ECO:0000256" key="2">
    <source>
        <dbReference type="RuleBase" id="RU003876"/>
    </source>
</evidence>
<feature type="compositionally biased region" description="Low complexity" evidence="4">
    <location>
        <begin position="256"/>
        <end position="269"/>
    </location>
</feature>
<feature type="compositionally biased region" description="Basic and acidic residues" evidence="4">
    <location>
        <begin position="18"/>
        <end position="79"/>
    </location>
</feature>
<evidence type="ECO:0000313" key="5">
    <source>
        <dbReference type="Ensembl" id="ENSPMGP00000016628.1"/>
    </source>
</evidence>
<dbReference type="InterPro" id="IPR037231">
    <property type="entry name" value="NAP-like_sf"/>
</dbReference>
<organism evidence="5 6">
    <name type="scientific">Periophthalmus magnuspinnatus</name>
    <dbReference type="NCBI Taxonomy" id="409849"/>
    <lineage>
        <taxon>Eukaryota</taxon>
        <taxon>Metazoa</taxon>
        <taxon>Chordata</taxon>
        <taxon>Craniata</taxon>
        <taxon>Vertebrata</taxon>
        <taxon>Euteleostomi</taxon>
        <taxon>Actinopterygii</taxon>
        <taxon>Neopterygii</taxon>
        <taxon>Teleostei</taxon>
        <taxon>Neoteleostei</taxon>
        <taxon>Acanthomorphata</taxon>
        <taxon>Gobiaria</taxon>
        <taxon>Gobiiformes</taxon>
        <taxon>Gobioidei</taxon>
        <taxon>Gobiidae</taxon>
        <taxon>Oxudercinae</taxon>
        <taxon>Periophthalmus</taxon>
    </lineage>
</organism>
<feature type="compositionally biased region" description="Basic and acidic residues" evidence="4">
    <location>
        <begin position="89"/>
        <end position="99"/>
    </location>
</feature>
<evidence type="ECO:0000256" key="1">
    <source>
        <dbReference type="ARBA" id="ARBA00009947"/>
    </source>
</evidence>
<comment type="similarity">
    <text evidence="1 2">Belongs to the nucleosome assembly protein (NAP) family.</text>
</comment>
<feature type="compositionally biased region" description="Acidic residues" evidence="4">
    <location>
        <begin position="531"/>
        <end position="555"/>
    </location>
</feature>
<dbReference type="Ensembl" id="ENSPMGT00000017757.1">
    <property type="protein sequence ID" value="ENSPMGP00000016628.1"/>
    <property type="gene ID" value="ENSPMGG00000013650.1"/>
</dbReference>
<keyword evidence="6" id="KW-1185">Reference proteome</keyword>